<dbReference type="PANTHER" id="PTHR30570:SF1">
    <property type="entry name" value="PHOSPHATE-BINDING PROTEIN PSTS"/>
    <property type="match status" value="1"/>
</dbReference>
<accession>A3V3D5</accession>
<dbReference type="InterPro" id="IPR024370">
    <property type="entry name" value="PBP_domain"/>
</dbReference>
<dbReference type="Proteomes" id="UP000004507">
    <property type="component" value="Unassembled WGS sequence"/>
</dbReference>
<dbReference type="eggNOG" id="COG0226">
    <property type="taxonomic scope" value="Bacteria"/>
</dbReference>
<evidence type="ECO:0000313" key="4">
    <source>
        <dbReference type="EMBL" id="EAQ06992.1"/>
    </source>
</evidence>
<dbReference type="InterPro" id="IPR036737">
    <property type="entry name" value="OmpA-like_sf"/>
</dbReference>
<dbReference type="Gene3D" id="3.30.1330.60">
    <property type="entry name" value="OmpA-like domain"/>
    <property type="match status" value="1"/>
</dbReference>
<dbReference type="InterPro" id="IPR050811">
    <property type="entry name" value="Phosphate_ABC_transporter"/>
</dbReference>
<gene>
    <name evidence="4" type="ORF">SKA53_01311</name>
</gene>
<evidence type="ECO:0000259" key="3">
    <source>
        <dbReference type="PROSITE" id="PS51123"/>
    </source>
</evidence>
<dbReference type="AlphaFoldDB" id="A3V3D5"/>
<organism evidence="4 5">
    <name type="scientific">Yoonia vestfoldensis SKA53</name>
    <dbReference type="NCBI Taxonomy" id="314232"/>
    <lineage>
        <taxon>Bacteria</taxon>
        <taxon>Pseudomonadati</taxon>
        <taxon>Pseudomonadota</taxon>
        <taxon>Alphaproteobacteria</taxon>
        <taxon>Rhodobacterales</taxon>
        <taxon>Paracoccaceae</taxon>
        <taxon>Yoonia</taxon>
    </lineage>
</organism>
<proteinExistence type="predicted"/>
<dbReference type="HOGENOM" id="CLU_026228_8_0_5"/>
<dbReference type="eggNOG" id="COG2885">
    <property type="taxonomic scope" value="Bacteria"/>
</dbReference>
<dbReference type="PROSITE" id="PS51123">
    <property type="entry name" value="OMPA_2"/>
    <property type="match status" value="1"/>
</dbReference>
<dbReference type="Pfam" id="PF12849">
    <property type="entry name" value="PBP_like_2"/>
    <property type="match status" value="1"/>
</dbReference>
<keyword evidence="2" id="KW-0472">Membrane</keyword>
<evidence type="ECO:0000256" key="1">
    <source>
        <dbReference type="ARBA" id="ARBA00022729"/>
    </source>
</evidence>
<dbReference type="STRING" id="314232.SKA53_01311"/>
<evidence type="ECO:0000256" key="2">
    <source>
        <dbReference type="PROSITE-ProRule" id="PRU00473"/>
    </source>
</evidence>
<evidence type="ECO:0000313" key="5">
    <source>
        <dbReference type="Proteomes" id="UP000004507"/>
    </source>
</evidence>
<keyword evidence="5" id="KW-1185">Reference proteome</keyword>
<sequence length="497" mass="51946">MAQDVTISSKDKAVTITGTLVSFDDETYLLDTEIGQLRLSRLATDCLGAACPQTIVTLDLDVAVTEAQTASLLQALVNGFAGLRGLSGLSMPDNTGVVARIDMLNIQTNSAAGVVNVAVQGADATFVQLVQNDIDLALTKVPVPAAIAQSVVVAGGTDLRDLSRERVVALDALVPIVHPANTLRSVSLAELALVASGRITNWAELGGDNAPIRMLLPAQGGSVDTAFGELVLDPNRARLRANAERVSDDSAVAAAVMADPNAIAIATLANAGDAEILPIRQTCGPLAYATDFAIKAEEYPLSRRVFAYAGDAVMSGTQAAFIDFMTSPAAQPMIQAVGYVDQSVVAQPISLQGTRMTAAILSASTGATLAAVQNLSRDLATADRLSTTFRFASGSANLDNKALEDVQRMVDFLNSPAARNREILIIGFTDDVGRFDLNERLALLRAGSVRNALVTALGGDVLAGRTSVASYGPLAPVGCNDTADGRESNRRVEIWLR</sequence>
<dbReference type="InterPro" id="IPR006665">
    <property type="entry name" value="OmpA-like"/>
</dbReference>
<feature type="domain" description="OmpA-like" evidence="3">
    <location>
        <begin position="378"/>
        <end position="497"/>
    </location>
</feature>
<dbReference type="EMBL" id="AAMS01000003">
    <property type="protein sequence ID" value="EAQ06992.1"/>
    <property type="molecule type" value="Genomic_DNA"/>
</dbReference>
<name>A3V3D5_9RHOB</name>
<dbReference type="Gene3D" id="3.40.190.10">
    <property type="entry name" value="Periplasmic binding protein-like II"/>
    <property type="match status" value="2"/>
</dbReference>
<keyword evidence="1" id="KW-0732">Signal</keyword>
<dbReference type="Pfam" id="PF00691">
    <property type="entry name" value="OmpA"/>
    <property type="match status" value="1"/>
</dbReference>
<dbReference type="SUPFAM" id="SSF53850">
    <property type="entry name" value="Periplasmic binding protein-like II"/>
    <property type="match status" value="1"/>
</dbReference>
<dbReference type="CDD" id="cd07185">
    <property type="entry name" value="OmpA_C-like"/>
    <property type="match status" value="1"/>
</dbReference>
<comment type="caution">
    <text evidence="4">The sequence shown here is derived from an EMBL/GenBank/DDBJ whole genome shotgun (WGS) entry which is preliminary data.</text>
</comment>
<reference evidence="4 5" key="1">
    <citation type="submission" date="2006-01" db="EMBL/GenBank/DDBJ databases">
        <authorList>
            <person name="Hagstrom A."/>
            <person name="Ferriera S."/>
            <person name="Johnson J."/>
            <person name="Kravitz S."/>
            <person name="Halpern A."/>
            <person name="Remington K."/>
            <person name="Beeson K."/>
            <person name="Tran B."/>
            <person name="Rogers Y.-H."/>
            <person name="Friedman R."/>
            <person name="Venter J.C."/>
        </authorList>
    </citation>
    <scope>NUCLEOTIDE SEQUENCE [LARGE SCALE GENOMIC DNA]</scope>
    <source>
        <strain evidence="4 5">SKA53</strain>
    </source>
</reference>
<protein>
    <submittedName>
        <fullName evidence="4">OmpA domain protein</fullName>
    </submittedName>
</protein>
<dbReference type="SUPFAM" id="SSF103088">
    <property type="entry name" value="OmpA-like"/>
    <property type="match status" value="1"/>
</dbReference>
<dbReference type="GO" id="GO:0016020">
    <property type="term" value="C:membrane"/>
    <property type="evidence" value="ECO:0007669"/>
    <property type="project" value="UniProtKB-UniRule"/>
</dbReference>
<dbReference type="PANTHER" id="PTHR30570">
    <property type="entry name" value="PERIPLASMIC PHOSPHATE BINDING COMPONENT OF PHOSPHATE ABC TRANSPORTER"/>
    <property type="match status" value="1"/>
</dbReference>